<dbReference type="Proteomes" id="UP000010478">
    <property type="component" value="Plasmid pOSC7112.01"/>
</dbReference>
<evidence type="ECO:0000313" key="2">
    <source>
        <dbReference type="EMBL" id="AFZ10501.1"/>
    </source>
</evidence>
<name>K9VRB6_9CYAN</name>
<dbReference type="SUPFAM" id="SSF47598">
    <property type="entry name" value="Ribbon-helix-helix"/>
    <property type="match status" value="1"/>
</dbReference>
<proteinExistence type="predicted"/>
<keyword evidence="2" id="KW-0614">Plasmid</keyword>
<organism evidence="2 3">
    <name type="scientific">Phormidium nigroviride PCC 7112</name>
    <dbReference type="NCBI Taxonomy" id="179408"/>
    <lineage>
        <taxon>Bacteria</taxon>
        <taxon>Bacillati</taxon>
        <taxon>Cyanobacteriota</taxon>
        <taxon>Cyanophyceae</taxon>
        <taxon>Oscillatoriophycideae</taxon>
        <taxon>Oscillatoriales</taxon>
        <taxon>Oscillatoriaceae</taxon>
        <taxon>Phormidium</taxon>
    </lineage>
</organism>
<sequence length="280" mass="31344">MADKERLQLNLRLDGRQDLLDTIKIMAKKEGLSLNAWVVAALAEKAGMKPARPAPTDDLESAITSVLDKVLGGKLANIKSELRAELGELAAARDRNQDESLRLELAQTKRQYMELLENSAATIGNLKKELEEARSQLATVQADRDELAQLKKEVKEAATEIHLEERSIETQKLRWQRELSDAKSELADAKATILKQGDKMRELERGYNFKPNPAESALRLEIGDLQDELDAYKKQQPATASELPEPADLLNQLKGRRKKSKAELADVEKILEILEGNDDE</sequence>
<dbReference type="AlphaFoldDB" id="K9VRB6"/>
<keyword evidence="3" id="KW-1185">Reference proteome</keyword>
<evidence type="ECO:0000313" key="3">
    <source>
        <dbReference type="Proteomes" id="UP000010478"/>
    </source>
</evidence>
<protein>
    <submittedName>
        <fullName evidence="2">Uncharacterized protein</fullName>
    </submittedName>
</protein>
<dbReference type="EMBL" id="CP003615">
    <property type="protein sequence ID" value="AFZ10501.1"/>
    <property type="molecule type" value="Genomic_DNA"/>
</dbReference>
<reference evidence="2 3" key="1">
    <citation type="submission" date="2012-05" db="EMBL/GenBank/DDBJ databases">
        <title>Finished plasmid 1 of genome of Oscillatoria sp. PCC 7112.</title>
        <authorList>
            <consortium name="US DOE Joint Genome Institute"/>
            <person name="Gugger M."/>
            <person name="Coursin T."/>
            <person name="Rippka R."/>
            <person name="Tandeau De Marsac N."/>
            <person name="Huntemann M."/>
            <person name="Wei C.-L."/>
            <person name="Han J."/>
            <person name="Detter J.C."/>
            <person name="Han C."/>
            <person name="Tapia R."/>
            <person name="Davenport K."/>
            <person name="Daligault H."/>
            <person name="Erkkila T."/>
            <person name="Gu W."/>
            <person name="Munk A.C.C."/>
            <person name="Teshima H."/>
            <person name="Xu Y."/>
            <person name="Chain P."/>
            <person name="Chen A."/>
            <person name="Krypides N."/>
            <person name="Mavromatis K."/>
            <person name="Markowitz V."/>
            <person name="Szeto E."/>
            <person name="Ivanova N."/>
            <person name="Mikhailova N."/>
            <person name="Ovchinnikova G."/>
            <person name="Pagani I."/>
            <person name="Pati A."/>
            <person name="Goodwin L."/>
            <person name="Peters L."/>
            <person name="Pitluck S."/>
            <person name="Woyke T."/>
            <person name="Kerfeld C."/>
        </authorList>
    </citation>
    <scope>NUCLEOTIDE SEQUENCE [LARGE SCALE GENOMIC DNA]</scope>
    <source>
        <strain evidence="2 3">PCC 7112</strain>
        <plasmid evidence="2 3">pOSC7112.01</plasmid>
    </source>
</reference>
<feature type="region of interest" description="Disordered" evidence="1">
    <location>
        <begin position="233"/>
        <end position="256"/>
    </location>
</feature>
<dbReference type="InterPro" id="IPR010985">
    <property type="entry name" value="Ribbon_hlx_hlx"/>
</dbReference>
<gene>
    <name evidence="2" type="ORF">Osc7112_6341</name>
</gene>
<dbReference type="RefSeq" id="WP_015211674.1">
    <property type="nucleotide sequence ID" value="NC_019763.1"/>
</dbReference>
<evidence type="ECO:0000256" key="1">
    <source>
        <dbReference type="SAM" id="MobiDB-lite"/>
    </source>
</evidence>
<geneLocation type="plasmid" evidence="2 3">
    <name>pOSC7112.01</name>
</geneLocation>
<accession>K9VRB6</accession>
<dbReference type="HOGENOM" id="CLU_993368_0_0_3"/>
<dbReference type="GO" id="GO:0006355">
    <property type="term" value="P:regulation of DNA-templated transcription"/>
    <property type="evidence" value="ECO:0007669"/>
    <property type="project" value="InterPro"/>
</dbReference>
<dbReference type="KEGG" id="oni:Osc7112_6341"/>